<accession>V6LSX0</accession>
<sequence>MADLLVIESTGRNSRFQTQFTFQIQTQTKNYNITKSQSELSQLYKYLHKKHGVTSPIRNRFLWFLTTQNWQYLYEKFLQTSFSRPEILVDSKVKIFLLE</sequence>
<keyword evidence="3" id="KW-1185">Reference proteome</keyword>
<reference evidence="2" key="2">
    <citation type="submission" date="2020-12" db="EMBL/GenBank/DDBJ databases">
        <title>New Spironucleus salmonicida genome in near-complete chromosomes.</title>
        <authorList>
            <person name="Xu F."/>
            <person name="Kurt Z."/>
            <person name="Jimenez-Gonzalez A."/>
            <person name="Astvaldsson A."/>
            <person name="Andersson J.O."/>
            <person name="Svard S.G."/>
        </authorList>
    </citation>
    <scope>NUCLEOTIDE SEQUENCE</scope>
    <source>
        <strain evidence="2">ATCC 50377</strain>
    </source>
</reference>
<evidence type="ECO:0000313" key="3">
    <source>
        <dbReference type="Proteomes" id="UP000018208"/>
    </source>
</evidence>
<proteinExistence type="predicted"/>
<evidence type="ECO:0000313" key="1">
    <source>
        <dbReference type="EMBL" id="EST47742.1"/>
    </source>
</evidence>
<evidence type="ECO:0000313" key="2">
    <source>
        <dbReference type="EMBL" id="KAH0572182.1"/>
    </source>
</evidence>
<organism evidence="1">
    <name type="scientific">Spironucleus salmonicida</name>
    <dbReference type="NCBI Taxonomy" id="348837"/>
    <lineage>
        <taxon>Eukaryota</taxon>
        <taxon>Metamonada</taxon>
        <taxon>Diplomonadida</taxon>
        <taxon>Hexamitidae</taxon>
        <taxon>Hexamitinae</taxon>
        <taxon>Spironucleus</taxon>
    </lineage>
</organism>
<reference evidence="1 2" key="1">
    <citation type="journal article" date="2014" name="PLoS Genet.">
        <title>The Genome of Spironucleus salmonicida Highlights a Fish Pathogen Adapted to Fluctuating Environments.</title>
        <authorList>
            <person name="Xu F."/>
            <person name="Jerlstrom-Hultqvist J."/>
            <person name="Einarsson E."/>
            <person name="Astvaldsson A."/>
            <person name="Svard S.G."/>
            <person name="Andersson J.O."/>
        </authorList>
    </citation>
    <scope>NUCLEOTIDE SEQUENCE</scope>
    <source>
        <strain evidence="2">ATCC 50377</strain>
    </source>
</reference>
<dbReference type="Proteomes" id="UP000018208">
    <property type="component" value="Unassembled WGS sequence"/>
</dbReference>
<dbReference type="EMBL" id="KI546035">
    <property type="protein sequence ID" value="EST47742.1"/>
    <property type="molecule type" value="Genomic_DNA"/>
</dbReference>
<dbReference type="EMBL" id="AUWU02000006">
    <property type="protein sequence ID" value="KAH0572182.1"/>
    <property type="molecule type" value="Genomic_DNA"/>
</dbReference>
<protein>
    <submittedName>
        <fullName evidence="1">Uncharacterized protein</fullName>
    </submittedName>
</protein>
<name>V6LSX0_9EUKA</name>
<dbReference type="VEuPathDB" id="GiardiaDB:SS50377_26391"/>
<dbReference type="AlphaFoldDB" id="V6LSX0"/>
<gene>
    <name evidence="1" type="ORF">SS50377_12141</name>
    <name evidence="2" type="ORF">SS50377_26391</name>
</gene>